<dbReference type="InterPro" id="IPR012347">
    <property type="entry name" value="Ferritin-like"/>
</dbReference>
<dbReference type="Proteomes" id="UP000676917">
    <property type="component" value="Unassembled WGS sequence"/>
</dbReference>
<accession>A0A920C6E4</accession>
<dbReference type="RefSeq" id="WP_280530722.1">
    <property type="nucleotide sequence ID" value="NZ_BORP01000001.1"/>
</dbReference>
<evidence type="ECO:0000256" key="2">
    <source>
        <dbReference type="ARBA" id="ARBA00024325"/>
    </source>
</evidence>
<reference evidence="4" key="1">
    <citation type="submission" date="2021-03" db="EMBL/GenBank/DDBJ databases">
        <title>Antimicrobial resistance genes in bacteria isolated from Japanese honey, and their potential for conferring macrolide and lincosamide resistance in the American foulbrood pathogen Paenibacillus larvae.</title>
        <authorList>
            <person name="Okamoto M."/>
            <person name="Kumagai M."/>
            <person name="Kanamori H."/>
            <person name="Takamatsu D."/>
        </authorList>
    </citation>
    <scope>NUCLEOTIDE SEQUENCE</scope>
    <source>
        <strain evidence="4">J43TS3</strain>
    </source>
</reference>
<comment type="subcellular location">
    <subcellularLocation>
        <location evidence="2">Spore coat</location>
    </subcellularLocation>
</comment>
<dbReference type="AlphaFoldDB" id="A0A920C6E4"/>
<dbReference type="Gene3D" id="1.20.1260.10">
    <property type="match status" value="1"/>
</dbReference>
<dbReference type="GO" id="GO:0030435">
    <property type="term" value="P:sporulation resulting in formation of a cellular spore"/>
    <property type="evidence" value="ECO:0007669"/>
    <property type="project" value="UniProtKB-KW"/>
</dbReference>
<evidence type="ECO:0000256" key="3">
    <source>
        <dbReference type="ARBA" id="ARBA00024344"/>
    </source>
</evidence>
<evidence type="ECO:0000313" key="5">
    <source>
        <dbReference type="Proteomes" id="UP000676917"/>
    </source>
</evidence>
<protein>
    <submittedName>
        <fullName evidence="4">Spore coat protein</fullName>
    </submittedName>
</protein>
<organism evidence="4 5">
    <name type="scientific">Ornithinibacillus bavariensis</name>
    <dbReference type="NCBI Taxonomy" id="545502"/>
    <lineage>
        <taxon>Bacteria</taxon>
        <taxon>Bacillati</taxon>
        <taxon>Bacillota</taxon>
        <taxon>Bacilli</taxon>
        <taxon>Bacillales</taxon>
        <taxon>Bacillaceae</taxon>
        <taxon>Ornithinibacillus</taxon>
    </lineage>
</organism>
<dbReference type="EMBL" id="BORP01000001">
    <property type="protein sequence ID" value="GIO25602.1"/>
    <property type="molecule type" value="Genomic_DNA"/>
</dbReference>
<dbReference type="PANTHER" id="PTHR39183">
    <property type="entry name" value="SPORE COAT PROTEIN F-LIKE PROTEIN YHCQ"/>
    <property type="match status" value="1"/>
</dbReference>
<evidence type="ECO:0000313" key="4">
    <source>
        <dbReference type="EMBL" id="GIO25602.1"/>
    </source>
</evidence>
<sequence>MEESMDRRPRHLAYHETLEIHELVASQSNGLMKLKKSIVDVQDQRLRSLYQNTIMDLEANIRELLQFYGMAPRADIANPLELGTGFYAGDLLALAKTSVRNYANAITETATPAVRETLTNHLQKAIKCHANVFNYMYENNMYPAYDLKKLLEHDVMNANNALEMNY</sequence>
<keyword evidence="5" id="KW-1185">Reference proteome</keyword>
<keyword evidence="4" id="KW-0167">Capsid protein</keyword>
<dbReference type="Pfam" id="PF07875">
    <property type="entry name" value="Coat_F"/>
    <property type="match status" value="1"/>
</dbReference>
<dbReference type="InterPro" id="IPR012851">
    <property type="entry name" value="Spore_coat_CotF-like"/>
</dbReference>
<keyword evidence="1" id="KW-0749">Sporulation</keyword>
<gene>
    <name evidence="4" type="primary">cotF</name>
    <name evidence="4" type="ORF">J43TS3_02130</name>
</gene>
<evidence type="ECO:0000256" key="1">
    <source>
        <dbReference type="ARBA" id="ARBA00022969"/>
    </source>
</evidence>
<name>A0A920C6E4_9BACI</name>
<keyword evidence="4" id="KW-0946">Virion</keyword>
<comment type="caution">
    <text evidence="4">The sequence shown here is derived from an EMBL/GenBank/DDBJ whole genome shotgun (WGS) entry which is preliminary data.</text>
</comment>
<comment type="similarity">
    <text evidence="3">Belongs to the CotF family.</text>
</comment>
<proteinExistence type="inferred from homology"/>
<dbReference type="PANTHER" id="PTHR39183:SF1">
    <property type="entry name" value="SPORE COAT PROTEIN F-LIKE PROTEIN YHCQ"/>
    <property type="match status" value="1"/>
</dbReference>